<dbReference type="InterPro" id="IPR009057">
    <property type="entry name" value="Homeodomain-like_sf"/>
</dbReference>
<feature type="DNA-binding region" description="H-T-H motif" evidence="4">
    <location>
        <begin position="36"/>
        <end position="55"/>
    </location>
</feature>
<evidence type="ECO:0000313" key="7">
    <source>
        <dbReference type="Proteomes" id="UP000789707"/>
    </source>
</evidence>
<dbReference type="SUPFAM" id="SSF46689">
    <property type="entry name" value="Homeodomain-like"/>
    <property type="match status" value="1"/>
</dbReference>
<evidence type="ECO:0000313" key="6">
    <source>
        <dbReference type="EMBL" id="CAH0416800.1"/>
    </source>
</evidence>
<name>A0ABM8Z624_9LACO</name>
<dbReference type="Proteomes" id="UP000789707">
    <property type="component" value="Unassembled WGS sequence"/>
</dbReference>
<dbReference type="PRINTS" id="PR00455">
    <property type="entry name" value="HTHTETR"/>
</dbReference>
<evidence type="ECO:0000256" key="1">
    <source>
        <dbReference type="ARBA" id="ARBA00023015"/>
    </source>
</evidence>
<protein>
    <recommendedName>
        <fullName evidence="5">HTH tetR-type domain-containing protein</fullName>
    </recommendedName>
</protein>
<dbReference type="Gene3D" id="1.10.357.10">
    <property type="entry name" value="Tetracycline Repressor, domain 2"/>
    <property type="match status" value="1"/>
</dbReference>
<gene>
    <name evidence="6" type="ORF">WFA24289_01113</name>
</gene>
<dbReference type="PANTHER" id="PTHR30055:SF234">
    <property type="entry name" value="HTH-TYPE TRANSCRIPTIONAL REGULATOR BETI"/>
    <property type="match status" value="1"/>
</dbReference>
<dbReference type="Pfam" id="PF00440">
    <property type="entry name" value="TetR_N"/>
    <property type="match status" value="1"/>
</dbReference>
<dbReference type="PROSITE" id="PS50977">
    <property type="entry name" value="HTH_TETR_2"/>
    <property type="match status" value="1"/>
</dbReference>
<evidence type="ECO:0000256" key="2">
    <source>
        <dbReference type="ARBA" id="ARBA00023125"/>
    </source>
</evidence>
<keyword evidence="7" id="KW-1185">Reference proteome</keyword>
<keyword evidence="2 4" id="KW-0238">DNA-binding</keyword>
<comment type="caution">
    <text evidence="6">The sequence shown here is derived from an EMBL/GenBank/DDBJ whole genome shotgun (WGS) entry which is preliminary data.</text>
</comment>
<accession>A0ABM8Z624</accession>
<dbReference type="InterPro" id="IPR001647">
    <property type="entry name" value="HTH_TetR"/>
</dbReference>
<sequence length="148" mass="17316">MVKENFNSYDRQNKRAVQIRQAAYDLITEVPYDDITMAMIAQRAQVAKGTIFNYFNSKEDIFMAIDLSGYLTYCERVEADLSNMTITDKQGLKVFLLQETEMLARDFSVIILIHSLRRFTLEAHADKMQTEQGRIRIYETLQRIVKKC</sequence>
<proteinExistence type="predicted"/>
<keyword evidence="1" id="KW-0805">Transcription regulation</keyword>
<keyword evidence="3" id="KW-0804">Transcription</keyword>
<dbReference type="EMBL" id="CAKKNS010000004">
    <property type="protein sequence ID" value="CAH0416800.1"/>
    <property type="molecule type" value="Genomic_DNA"/>
</dbReference>
<evidence type="ECO:0000259" key="5">
    <source>
        <dbReference type="PROSITE" id="PS50977"/>
    </source>
</evidence>
<organism evidence="6 7">
    <name type="scientific">Periweissella fabaria</name>
    <dbReference type="NCBI Taxonomy" id="546157"/>
    <lineage>
        <taxon>Bacteria</taxon>
        <taxon>Bacillati</taxon>
        <taxon>Bacillota</taxon>
        <taxon>Bacilli</taxon>
        <taxon>Lactobacillales</taxon>
        <taxon>Lactobacillaceae</taxon>
        <taxon>Periweissella</taxon>
    </lineage>
</organism>
<dbReference type="InterPro" id="IPR050109">
    <property type="entry name" value="HTH-type_TetR-like_transc_reg"/>
</dbReference>
<reference evidence="6 7" key="1">
    <citation type="submission" date="2021-11" db="EMBL/GenBank/DDBJ databases">
        <authorList>
            <person name="Depoorter E."/>
        </authorList>
    </citation>
    <scope>NUCLEOTIDE SEQUENCE [LARGE SCALE GENOMIC DNA]</scope>
    <source>
        <strain evidence="6 7">LMG 24289</strain>
    </source>
</reference>
<evidence type="ECO:0000256" key="3">
    <source>
        <dbReference type="ARBA" id="ARBA00023163"/>
    </source>
</evidence>
<dbReference type="RefSeq" id="WP_230096839.1">
    <property type="nucleotide sequence ID" value="NZ_CAKKNS010000004.1"/>
</dbReference>
<feature type="domain" description="HTH tetR-type" evidence="5">
    <location>
        <begin position="13"/>
        <end position="73"/>
    </location>
</feature>
<evidence type="ECO:0000256" key="4">
    <source>
        <dbReference type="PROSITE-ProRule" id="PRU00335"/>
    </source>
</evidence>
<dbReference type="PANTHER" id="PTHR30055">
    <property type="entry name" value="HTH-TYPE TRANSCRIPTIONAL REGULATOR RUTR"/>
    <property type="match status" value="1"/>
</dbReference>